<feature type="domain" description="F-box" evidence="1">
    <location>
        <begin position="16"/>
        <end position="56"/>
    </location>
</feature>
<dbReference type="AlphaFoldDB" id="A0A0C3ENT0"/>
<reference evidence="3" key="2">
    <citation type="submission" date="2015-01" db="EMBL/GenBank/DDBJ databases">
        <title>Evolutionary Origins and Diversification of the Mycorrhizal Mutualists.</title>
        <authorList>
            <consortium name="DOE Joint Genome Institute"/>
            <consortium name="Mycorrhizal Genomics Consortium"/>
            <person name="Kohler A."/>
            <person name="Kuo A."/>
            <person name="Nagy L.G."/>
            <person name="Floudas D."/>
            <person name="Copeland A."/>
            <person name="Barry K.W."/>
            <person name="Cichocki N."/>
            <person name="Veneault-Fourrey C."/>
            <person name="LaButti K."/>
            <person name="Lindquist E.A."/>
            <person name="Lipzen A."/>
            <person name="Lundell T."/>
            <person name="Morin E."/>
            <person name="Murat C."/>
            <person name="Riley R."/>
            <person name="Ohm R."/>
            <person name="Sun H."/>
            <person name="Tunlid A."/>
            <person name="Henrissat B."/>
            <person name="Grigoriev I.V."/>
            <person name="Hibbett D.S."/>
            <person name="Martin F."/>
        </authorList>
    </citation>
    <scope>NUCLEOTIDE SEQUENCE [LARGE SCALE GENOMIC DNA]</scope>
    <source>
        <strain evidence="3">Foug A</strain>
    </source>
</reference>
<sequence length="535" mass="60182">MAPNGTGRSYAGPTELTPDVWIVVMSYLSTSDLVVLGKTCTTLRRYSQLRHVWFNALRKHRFLSASYPHLLNAPSEVIRRQLITTAYLDAAYSQPSLVPIQTYSFPLEFQGMFQGLRWLPGGDWLVLLFHSRTLNPERHSNLWLFKPCITKGVSTSVPPTVSASLQSEWCWLPITEQDGPYLSSRGDNLLLLHTYAQNVCTFGICTLDTTKPSVDVKLTVQTSVFIRNYVAVGDYFVYGWTAIKPDGSERRHLVRIMKLNENYSGFSQDVTVEINCPPGHSGKLRIKYDLRLAGEVPRLLLVSARLMAAYNIPNNSSSSASDSVLCLRPVWKHVPEEGRLSFGRILRVFTEGAIVTLRDGKTRYIVPEIHSSNRQMNSQTTAVYSFLQHKQENLSWSAVFDSQRAFWPVRISLPSSRSSEQVSPCRTERLSASTGVRTTIETALIPPPCNESGGECVIRRLPIDYECSTEEHSHLSSPLNHQTYAHATRKPITAIVQDWDELSGRLCVRHLKGVNYTRGQGLAQTSVRIVVIHMV</sequence>
<dbReference type="SMART" id="SM00256">
    <property type="entry name" value="FBOX"/>
    <property type="match status" value="1"/>
</dbReference>
<proteinExistence type="predicted"/>
<reference evidence="2 3" key="1">
    <citation type="submission" date="2014-04" db="EMBL/GenBank/DDBJ databases">
        <authorList>
            <consortium name="DOE Joint Genome Institute"/>
            <person name="Kuo A."/>
            <person name="Kohler A."/>
            <person name="Nagy L.G."/>
            <person name="Floudas D."/>
            <person name="Copeland A."/>
            <person name="Barry K.W."/>
            <person name="Cichocki N."/>
            <person name="Veneault-Fourrey C."/>
            <person name="LaButti K."/>
            <person name="Lindquist E.A."/>
            <person name="Lipzen A."/>
            <person name="Lundell T."/>
            <person name="Morin E."/>
            <person name="Murat C."/>
            <person name="Sun H."/>
            <person name="Tunlid A."/>
            <person name="Henrissat B."/>
            <person name="Grigoriev I.V."/>
            <person name="Hibbett D.S."/>
            <person name="Martin F."/>
            <person name="Nordberg H.P."/>
            <person name="Cantor M.N."/>
            <person name="Hua S.X."/>
        </authorList>
    </citation>
    <scope>NUCLEOTIDE SEQUENCE [LARGE SCALE GENOMIC DNA]</scope>
    <source>
        <strain evidence="2 3">Foug A</strain>
    </source>
</reference>
<dbReference type="OrthoDB" id="2688364at2759"/>
<evidence type="ECO:0000313" key="2">
    <source>
        <dbReference type="EMBL" id="KIM69511.1"/>
    </source>
</evidence>
<dbReference type="Proteomes" id="UP000053989">
    <property type="component" value="Unassembled WGS sequence"/>
</dbReference>
<evidence type="ECO:0000313" key="3">
    <source>
        <dbReference type="Proteomes" id="UP000053989"/>
    </source>
</evidence>
<organism evidence="2 3">
    <name type="scientific">Scleroderma citrinum Foug A</name>
    <dbReference type="NCBI Taxonomy" id="1036808"/>
    <lineage>
        <taxon>Eukaryota</taxon>
        <taxon>Fungi</taxon>
        <taxon>Dikarya</taxon>
        <taxon>Basidiomycota</taxon>
        <taxon>Agaricomycotina</taxon>
        <taxon>Agaricomycetes</taxon>
        <taxon>Agaricomycetidae</taxon>
        <taxon>Boletales</taxon>
        <taxon>Sclerodermatineae</taxon>
        <taxon>Sclerodermataceae</taxon>
        <taxon>Scleroderma</taxon>
    </lineage>
</organism>
<name>A0A0C3ENT0_9AGAM</name>
<gene>
    <name evidence="2" type="ORF">SCLCIDRAFT_19378</name>
</gene>
<evidence type="ECO:0000259" key="1">
    <source>
        <dbReference type="SMART" id="SM00256"/>
    </source>
</evidence>
<dbReference type="SUPFAM" id="SSF81383">
    <property type="entry name" value="F-box domain"/>
    <property type="match status" value="1"/>
</dbReference>
<dbReference type="InParanoid" id="A0A0C3ENT0"/>
<protein>
    <recommendedName>
        <fullName evidence="1">F-box domain-containing protein</fullName>
    </recommendedName>
</protein>
<dbReference type="Pfam" id="PF00646">
    <property type="entry name" value="F-box"/>
    <property type="match status" value="1"/>
</dbReference>
<keyword evidence="3" id="KW-1185">Reference proteome</keyword>
<dbReference type="EMBL" id="KN822006">
    <property type="protein sequence ID" value="KIM69511.1"/>
    <property type="molecule type" value="Genomic_DNA"/>
</dbReference>
<dbReference type="InterPro" id="IPR001810">
    <property type="entry name" value="F-box_dom"/>
</dbReference>
<dbReference type="InterPro" id="IPR036047">
    <property type="entry name" value="F-box-like_dom_sf"/>
</dbReference>
<dbReference type="HOGENOM" id="CLU_586733_0_0_1"/>
<accession>A0A0C3ENT0</accession>